<comment type="caution">
    <text evidence="2">The sequence shown here is derived from an EMBL/GenBank/DDBJ whole genome shotgun (WGS) entry which is preliminary data.</text>
</comment>
<proteinExistence type="predicted"/>
<keyword evidence="3" id="KW-1185">Reference proteome</keyword>
<protein>
    <submittedName>
        <fullName evidence="2">Uncharacterized protein</fullName>
    </submittedName>
</protein>
<sequence>MRPQHLGHTTCPPPETRAALHHPAAVSGSAADNGRLLDMINRPRELHVGGEGQQKCLQKARNETPWLHTPPSRKPPWSNCHISQAITSLSSHPSAKQTIPVPRLAAKNDQAQETVMQILANARHREGEGGRRRR</sequence>
<accession>A0A5B7KEN4</accession>
<organism evidence="2 3">
    <name type="scientific">Portunus trituberculatus</name>
    <name type="common">Swimming crab</name>
    <name type="synonym">Neptunus trituberculatus</name>
    <dbReference type="NCBI Taxonomy" id="210409"/>
    <lineage>
        <taxon>Eukaryota</taxon>
        <taxon>Metazoa</taxon>
        <taxon>Ecdysozoa</taxon>
        <taxon>Arthropoda</taxon>
        <taxon>Crustacea</taxon>
        <taxon>Multicrustacea</taxon>
        <taxon>Malacostraca</taxon>
        <taxon>Eumalacostraca</taxon>
        <taxon>Eucarida</taxon>
        <taxon>Decapoda</taxon>
        <taxon>Pleocyemata</taxon>
        <taxon>Brachyura</taxon>
        <taxon>Eubrachyura</taxon>
        <taxon>Portunoidea</taxon>
        <taxon>Portunidae</taxon>
        <taxon>Portuninae</taxon>
        <taxon>Portunus</taxon>
    </lineage>
</organism>
<evidence type="ECO:0000313" key="2">
    <source>
        <dbReference type="EMBL" id="MPD03025.1"/>
    </source>
</evidence>
<reference evidence="2 3" key="1">
    <citation type="submission" date="2019-05" db="EMBL/GenBank/DDBJ databases">
        <title>Another draft genome of Portunus trituberculatus and its Hox gene families provides insights of decapod evolution.</title>
        <authorList>
            <person name="Jeong J.-H."/>
            <person name="Song I."/>
            <person name="Kim S."/>
            <person name="Choi T."/>
            <person name="Kim D."/>
            <person name="Ryu S."/>
            <person name="Kim W."/>
        </authorList>
    </citation>
    <scope>NUCLEOTIDE SEQUENCE [LARGE SCALE GENOMIC DNA]</scope>
    <source>
        <tissue evidence="2">Muscle</tissue>
    </source>
</reference>
<name>A0A5B7KEN4_PORTR</name>
<dbReference type="AlphaFoldDB" id="A0A5B7KEN4"/>
<dbReference type="EMBL" id="VSRR010134252">
    <property type="protein sequence ID" value="MPD03025.1"/>
    <property type="molecule type" value="Genomic_DNA"/>
</dbReference>
<feature type="region of interest" description="Disordered" evidence="1">
    <location>
        <begin position="1"/>
        <end position="32"/>
    </location>
</feature>
<gene>
    <name evidence="2" type="ORF">E2C01_098640</name>
</gene>
<evidence type="ECO:0000256" key="1">
    <source>
        <dbReference type="SAM" id="MobiDB-lite"/>
    </source>
</evidence>
<dbReference type="Proteomes" id="UP000324222">
    <property type="component" value="Unassembled WGS sequence"/>
</dbReference>
<evidence type="ECO:0000313" key="3">
    <source>
        <dbReference type="Proteomes" id="UP000324222"/>
    </source>
</evidence>